<feature type="transmembrane region" description="Helical" evidence="1">
    <location>
        <begin position="252"/>
        <end position="269"/>
    </location>
</feature>
<protein>
    <submittedName>
        <fullName evidence="4">Bifunctional diguanylate cyclase/phosphodiesterase</fullName>
    </submittedName>
</protein>
<dbReference type="PROSITE" id="PS50883">
    <property type="entry name" value="EAL"/>
    <property type="match status" value="1"/>
</dbReference>
<keyword evidence="1" id="KW-1133">Transmembrane helix</keyword>
<keyword evidence="1" id="KW-0812">Transmembrane</keyword>
<dbReference type="Proteomes" id="UP000632138">
    <property type="component" value="Unassembled WGS sequence"/>
</dbReference>
<organism evidence="4 5">
    <name type="scientific">Paractinoplanes ovalisporus</name>
    <dbReference type="NCBI Taxonomy" id="2810368"/>
    <lineage>
        <taxon>Bacteria</taxon>
        <taxon>Bacillati</taxon>
        <taxon>Actinomycetota</taxon>
        <taxon>Actinomycetes</taxon>
        <taxon>Micromonosporales</taxon>
        <taxon>Micromonosporaceae</taxon>
        <taxon>Paractinoplanes</taxon>
    </lineage>
</organism>
<gene>
    <name evidence="4" type="ORF">JIG36_24155</name>
</gene>
<dbReference type="InterPro" id="IPR035919">
    <property type="entry name" value="EAL_sf"/>
</dbReference>
<feature type="domain" description="GGDEF" evidence="3">
    <location>
        <begin position="495"/>
        <end position="617"/>
    </location>
</feature>
<dbReference type="Gene3D" id="3.30.70.270">
    <property type="match status" value="1"/>
</dbReference>
<feature type="domain" description="EAL" evidence="2">
    <location>
        <begin position="626"/>
        <end position="876"/>
    </location>
</feature>
<dbReference type="InterPro" id="IPR001633">
    <property type="entry name" value="EAL_dom"/>
</dbReference>
<dbReference type="InterPro" id="IPR043128">
    <property type="entry name" value="Rev_trsase/Diguanyl_cyclase"/>
</dbReference>
<feature type="transmembrane region" description="Helical" evidence="1">
    <location>
        <begin position="67"/>
        <end position="85"/>
    </location>
</feature>
<evidence type="ECO:0000259" key="2">
    <source>
        <dbReference type="PROSITE" id="PS50883"/>
    </source>
</evidence>
<dbReference type="SMART" id="SM00267">
    <property type="entry name" value="GGDEF"/>
    <property type="match status" value="1"/>
</dbReference>
<feature type="transmembrane region" description="Helical" evidence="1">
    <location>
        <begin position="290"/>
        <end position="308"/>
    </location>
</feature>
<dbReference type="Pfam" id="PF00563">
    <property type="entry name" value="EAL"/>
    <property type="match status" value="1"/>
</dbReference>
<dbReference type="InterPro" id="IPR000160">
    <property type="entry name" value="GGDEF_dom"/>
</dbReference>
<keyword evidence="1" id="KW-0472">Membrane</keyword>
<evidence type="ECO:0000313" key="4">
    <source>
        <dbReference type="EMBL" id="MBM2618655.1"/>
    </source>
</evidence>
<feature type="transmembrane region" description="Helical" evidence="1">
    <location>
        <begin position="155"/>
        <end position="174"/>
    </location>
</feature>
<dbReference type="CDD" id="cd01949">
    <property type="entry name" value="GGDEF"/>
    <property type="match status" value="1"/>
</dbReference>
<feature type="transmembrane region" description="Helical" evidence="1">
    <location>
        <begin position="125"/>
        <end position="143"/>
    </location>
</feature>
<proteinExistence type="predicted"/>
<dbReference type="PROSITE" id="PS50887">
    <property type="entry name" value="GGDEF"/>
    <property type="match status" value="1"/>
</dbReference>
<dbReference type="RefSeq" id="WP_203378637.1">
    <property type="nucleotide sequence ID" value="NZ_JAENHP010000007.1"/>
</dbReference>
<dbReference type="PANTHER" id="PTHR33121:SF70">
    <property type="entry name" value="SIGNALING PROTEIN YKOW"/>
    <property type="match status" value="1"/>
</dbReference>
<feature type="transmembrane region" description="Helical" evidence="1">
    <location>
        <begin position="194"/>
        <end position="213"/>
    </location>
</feature>
<dbReference type="Gene3D" id="3.20.20.450">
    <property type="entry name" value="EAL domain"/>
    <property type="match status" value="1"/>
</dbReference>
<dbReference type="CDD" id="cd01948">
    <property type="entry name" value="EAL"/>
    <property type="match status" value="1"/>
</dbReference>
<comment type="caution">
    <text evidence="4">The sequence shown here is derived from an EMBL/GenBank/DDBJ whole genome shotgun (WGS) entry which is preliminary data.</text>
</comment>
<feature type="transmembrane region" description="Helical" evidence="1">
    <location>
        <begin position="44"/>
        <end position="61"/>
    </location>
</feature>
<dbReference type="SMART" id="SM00052">
    <property type="entry name" value="EAL"/>
    <property type="match status" value="1"/>
</dbReference>
<reference evidence="4 5" key="1">
    <citation type="submission" date="2021-01" db="EMBL/GenBank/DDBJ databases">
        <title>Actinoplanes sp. nov. LDG1-06 isolated from lichen.</title>
        <authorList>
            <person name="Saeng-In P."/>
            <person name="Phongsopitanun W."/>
            <person name="Kanchanasin P."/>
            <person name="Yuki M."/>
            <person name="Kudo T."/>
            <person name="Ohkuma M."/>
            <person name="Tanasupawat S."/>
        </authorList>
    </citation>
    <scope>NUCLEOTIDE SEQUENCE [LARGE SCALE GENOMIC DNA]</scope>
    <source>
        <strain evidence="4 5">LDG1-06</strain>
    </source>
</reference>
<dbReference type="PANTHER" id="PTHR33121">
    <property type="entry name" value="CYCLIC DI-GMP PHOSPHODIESTERASE PDEF"/>
    <property type="match status" value="1"/>
</dbReference>
<feature type="transmembrane region" description="Helical" evidence="1">
    <location>
        <begin position="314"/>
        <end position="339"/>
    </location>
</feature>
<evidence type="ECO:0000313" key="5">
    <source>
        <dbReference type="Proteomes" id="UP000632138"/>
    </source>
</evidence>
<dbReference type="EMBL" id="JAENHP010000007">
    <property type="protein sequence ID" value="MBM2618655.1"/>
    <property type="molecule type" value="Genomic_DNA"/>
</dbReference>
<dbReference type="NCBIfam" id="TIGR00254">
    <property type="entry name" value="GGDEF"/>
    <property type="match status" value="1"/>
</dbReference>
<keyword evidence="5" id="KW-1185">Reference proteome</keyword>
<dbReference type="InterPro" id="IPR029787">
    <property type="entry name" value="Nucleotide_cyclase"/>
</dbReference>
<feature type="transmembrane region" description="Helical" evidence="1">
    <location>
        <begin position="220"/>
        <end position="240"/>
    </location>
</feature>
<dbReference type="Pfam" id="PF00990">
    <property type="entry name" value="GGDEF"/>
    <property type="match status" value="1"/>
</dbReference>
<evidence type="ECO:0000256" key="1">
    <source>
        <dbReference type="SAM" id="Phobius"/>
    </source>
</evidence>
<accession>A0ABS2AFQ8</accession>
<dbReference type="SUPFAM" id="SSF141868">
    <property type="entry name" value="EAL domain-like"/>
    <property type="match status" value="1"/>
</dbReference>
<evidence type="ECO:0000259" key="3">
    <source>
        <dbReference type="PROSITE" id="PS50887"/>
    </source>
</evidence>
<dbReference type="InterPro" id="IPR050706">
    <property type="entry name" value="Cyclic-di-GMP_PDE-like"/>
</dbReference>
<sequence length="877" mass="93726">MSVHQRHVTRDRGPAPDLAGFREVEQAARLLGSGRQRGVHRRTLLLYAVWSAGLFVAYLVAPQLGLIVYGPVIVSTIIAMIVGIVRNRPRRRLPWALLTGAYAAFAAGSLVAYANIGAFPSSADVVFIVVYLPLLITALITLTRSGATVLDRASALDAVILTIGAGYMAWTFLIQPFLTRPDLPVLTKLVSITYPLTDVLLLALLARIGLGAVRTASARLLICSGLGMLTADTMYGLMRLNSGFSLGGPTDLGWLLFYLCGGLAVLHPSMVRLTEPQVLSRTQVSLRRGVLTVASLLAPAVLLIQALRGPVVDGVLIAVVSAGLILLALARTATVATSLRQTLGRERELRQACESLLACSDTAAVTAVLQNAVGRLLPDDTRHQVSLLPSSDGPFPAPMELTPDGLDGFDLTLRCPLGVGGTRIGELLVGGDEAGLVELQESLPVLAGQAATMIDRIRLSDENERRSRAYVDPLTGLGTRLRFTDDVADVVTGGRFGAVLLVNVDDFRAVNDTRGHQAGDDLLIALAGRLTELIGDRGRVSRLGADEFGVVVPDAGDPAALDELAGRLVGIRVGARLRAGVATTLDDGTATELISRADVALGSAREAGEPRWRRYDASLHAQVLDRRQLLAELTQAVADGGLRMDYQPIVELGSGRTVGFEALARWPHPARGMVSPVEFIPVAEESGLIIELGAWVLHTSVREAASWDSGHYVSVNVSVRQFHAPGFVERVHRELASSGLPAGRLTLEITESLLLGDQDQIHADLARLRAAGIRVSIDDFGTGYSSLSYLHRVPVDTLKLDKSFVDTITTSPQQHDLVRGILRMADTLSLAVVAEGIETEEEHRLLREAGCAYGQGFLFARPLTGADARARMRSEAG</sequence>
<name>A0ABS2AFQ8_9ACTN</name>
<dbReference type="SUPFAM" id="SSF55073">
    <property type="entry name" value="Nucleotide cyclase"/>
    <property type="match status" value="1"/>
</dbReference>
<feature type="transmembrane region" description="Helical" evidence="1">
    <location>
        <begin position="97"/>
        <end position="119"/>
    </location>
</feature>